<evidence type="ECO:0000256" key="1">
    <source>
        <dbReference type="SAM" id="SignalP"/>
    </source>
</evidence>
<gene>
    <name evidence="2" type="ORF">K444DRAFT_668710</name>
</gene>
<organism evidence="2 3">
    <name type="scientific">Hyaloscypha bicolor E</name>
    <dbReference type="NCBI Taxonomy" id="1095630"/>
    <lineage>
        <taxon>Eukaryota</taxon>
        <taxon>Fungi</taxon>
        <taxon>Dikarya</taxon>
        <taxon>Ascomycota</taxon>
        <taxon>Pezizomycotina</taxon>
        <taxon>Leotiomycetes</taxon>
        <taxon>Helotiales</taxon>
        <taxon>Hyaloscyphaceae</taxon>
        <taxon>Hyaloscypha</taxon>
        <taxon>Hyaloscypha bicolor</taxon>
    </lineage>
</organism>
<dbReference type="GeneID" id="36595513"/>
<reference evidence="2 3" key="1">
    <citation type="submission" date="2016-04" db="EMBL/GenBank/DDBJ databases">
        <title>A degradative enzymes factory behind the ericoid mycorrhizal symbiosis.</title>
        <authorList>
            <consortium name="DOE Joint Genome Institute"/>
            <person name="Martino E."/>
            <person name="Morin E."/>
            <person name="Grelet G."/>
            <person name="Kuo A."/>
            <person name="Kohler A."/>
            <person name="Daghino S."/>
            <person name="Barry K."/>
            <person name="Choi C."/>
            <person name="Cichocki N."/>
            <person name="Clum A."/>
            <person name="Copeland A."/>
            <person name="Hainaut M."/>
            <person name="Haridas S."/>
            <person name="Labutti K."/>
            <person name="Lindquist E."/>
            <person name="Lipzen A."/>
            <person name="Khouja H.-R."/>
            <person name="Murat C."/>
            <person name="Ohm R."/>
            <person name="Olson A."/>
            <person name="Spatafora J."/>
            <person name="Veneault-Fourrey C."/>
            <person name="Henrissat B."/>
            <person name="Grigoriev I."/>
            <person name="Martin F."/>
            <person name="Perotto S."/>
        </authorList>
    </citation>
    <scope>NUCLEOTIDE SEQUENCE [LARGE SCALE GENOMIC DNA]</scope>
    <source>
        <strain evidence="2 3">E</strain>
    </source>
</reference>
<dbReference type="Proteomes" id="UP000235371">
    <property type="component" value="Unassembled WGS sequence"/>
</dbReference>
<dbReference type="RefSeq" id="XP_024730071.1">
    <property type="nucleotide sequence ID" value="XM_024887437.1"/>
</dbReference>
<evidence type="ECO:0000313" key="3">
    <source>
        <dbReference type="Proteomes" id="UP000235371"/>
    </source>
</evidence>
<dbReference type="AlphaFoldDB" id="A0A2J6SQW4"/>
<keyword evidence="3" id="KW-1185">Reference proteome</keyword>
<name>A0A2J6SQW4_9HELO</name>
<accession>A0A2J6SQW4</accession>
<sequence length="122" mass="12600">MQFPTTISSLFILLSIATAAPTEEKRQGGAIYATQTYYSGGGCTGTADGEATFAGVNLCQPIRSVLSSVVSVTADSVTDAFADCVVHYYTDSACTEGDTVGVIDHCEQASAPFVATNVICPT</sequence>
<dbReference type="OrthoDB" id="3478332at2759"/>
<feature type="signal peptide" evidence="1">
    <location>
        <begin position="1"/>
        <end position="19"/>
    </location>
</feature>
<feature type="chain" id="PRO_5014347353" evidence="1">
    <location>
        <begin position="20"/>
        <end position="122"/>
    </location>
</feature>
<protein>
    <submittedName>
        <fullName evidence="2">Uncharacterized protein</fullName>
    </submittedName>
</protein>
<dbReference type="InParanoid" id="A0A2J6SQW4"/>
<dbReference type="EMBL" id="KZ613895">
    <property type="protein sequence ID" value="PMD53167.1"/>
    <property type="molecule type" value="Genomic_DNA"/>
</dbReference>
<keyword evidence="1" id="KW-0732">Signal</keyword>
<evidence type="ECO:0000313" key="2">
    <source>
        <dbReference type="EMBL" id="PMD53167.1"/>
    </source>
</evidence>
<proteinExistence type="predicted"/>